<dbReference type="InterPro" id="IPR005162">
    <property type="entry name" value="Retrotrans_gag_dom"/>
</dbReference>
<dbReference type="EMBL" id="CP144752">
    <property type="protein sequence ID" value="WVZ89765.1"/>
    <property type="molecule type" value="Genomic_DNA"/>
</dbReference>
<organism evidence="2 3">
    <name type="scientific">Paspalum notatum var. saurae</name>
    <dbReference type="NCBI Taxonomy" id="547442"/>
    <lineage>
        <taxon>Eukaryota</taxon>
        <taxon>Viridiplantae</taxon>
        <taxon>Streptophyta</taxon>
        <taxon>Embryophyta</taxon>
        <taxon>Tracheophyta</taxon>
        <taxon>Spermatophyta</taxon>
        <taxon>Magnoliopsida</taxon>
        <taxon>Liliopsida</taxon>
        <taxon>Poales</taxon>
        <taxon>Poaceae</taxon>
        <taxon>PACMAD clade</taxon>
        <taxon>Panicoideae</taxon>
        <taxon>Andropogonodae</taxon>
        <taxon>Paspaleae</taxon>
        <taxon>Paspalinae</taxon>
        <taxon>Paspalum</taxon>
    </lineage>
</organism>
<keyword evidence="3" id="KW-1185">Reference proteome</keyword>
<reference evidence="2 3" key="1">
    <citation type="submission" date="2024-02" db="EMBL/GenBank/DDBJ databases">
        <title>High-quality chromosome-scale genome assembly of Pensacola bahiagrass (Paspalum notatum Flugge var. saurae).</title>
        <authorList>
            <person name="Vega J.M."/>
            <person name="Podio M."/>
            <person name="Orjuela J."/>
            <person name="Siena L.A."/>
            <person name="Pessino S.C."/>
            <person name="Combes M.C."/>
            <person name="Mariac C."/>
            <person name="Albertini E."/>
            <person name="Pupilli F."/>
            <person name="Ortiz J.P.A."/>
            <person name="Leblanc O."/>
        </authorList>
    </citation>
    <scope>NUCLEOTIDE SEQUENCE [LARGE SCALE GENOMIC DNA]</scope>
    <source>
        <strain evidence="2">R1</strain>
        <tissue evidence="2">Leaf</tissue>
    </source>
</reference>
<accession>A0AAQ3UGK6</accession>
<protein>
    <recommendedName>
        <fullName evidence="1">Retrotransposon gag domain-containing protein</fullName>
    </recommendedName>
</protein>
<evidence type="ECO:0000313" key="2">
    <source>
        <dbReference type="EMBL" id="WVZ89765.1"/>
    </source>
</evidence>
<evidence type="ECO:0000259" key="1">
    <source>
        <dbReference type="Pfam" id="PF03732"/>
    </source>
</evidence>
<dbReference type="Pfam" id="PF03732">
    <property type="entry name" value="Retrotrans_gag"/>
    <property type="match status" value="1"/>
</dbReference>
<proteinExistence type="predicted"/>
<sequence length="162" mass="18166">MPNGGVGASPPPRRPTVAMKIDLRTSTRWTTQVHTDPLLFTNKCESFFHQQRILEKKVWMATFNLDGPAQQWYMRLQREEGTPSWRRFAELLNVRFGPPIRANPLGELAALRCTGSVMDYGNTSWSSSLVPGPSPKDSMFSCSLWASKSPSASTFSCRILCP</sequence>
<gene>
    <name evidence="2" type="ORF">U9M48_036130</name>
</gene>
<evidence type="ECO:0000313" key="3">
    <source>
        <dbReference type="Proteomes" id="UP001341281"/>
    </source>
</evidence>
<feature type="domain" description="Retrotransposon gag" evidence="1">
    <location>
        <begin position="60"/>
        <end position="120"/>
    </location>
</feature>
<dbReference type="Proteomes" id="UP001341281">
    <property type="component" value="Chromosome 08"/>
</dbReference>
<name>A0AAQ3UGK6_PASNO</name>
<dbReference type="AlphaFoldDB" id="A0AAQ3UGK6"/>